<evidence type="ECO:0008006" key="4">
    <source>
        <dbReference type="Google" id="ProtNLM"/>
    </source>
</evidence>
<keyword evidence="3" id="KW-1185">Reference proteome</keyword>
<dbReference type="Proteomes" id="UP000027138">
    <property type="component" value="Unassembled WGS sequence"/>
</dbReference>
<reference evidence="2 3" key="1">
    <citation type="journal article" date="2014" name="PLoS ONE">
        <title>Global Analysis of Gene Expression Profiles in Physic Nut (Jatropha curcas L.) Seedlings Exposed to Salt Stress.</title>
        <authorList>
            <person name="Zhang L."/>
            <person name="Zhang C."/>
            <person name="Wu P."/>
            <person name="Chen Y."/>
            <person name="Li M."/>
            <person name="Jiang H."/>
            <person name="Wu G."/>
        </authorList>
    </citation>
    <scope>NUCLEOTIDE SEQUENCE [LARGE SCALE GENOMIC DNA]</scope>
    <source>
        <strain evidence="3">cv. GZQX0401</strain>
        <tissue evidence="2">Young leaves</tissue>
    </source>
</reference>
<proteinExistence type="predicted"/>
<keyword evidence="1" id="KW-0472">Membrane</keyword>
<name>A0A067LR75_JATCU</name>
<evidence type="ECO:0000313" key="3">
    <source>
        <dbReference type="Proteomes" id="UP000027138"/>
    </source>
</evidence>
<dbReference type="AlphaFoldDB" id="A0A067LR75"/>
<sequence>MDEVRHFGGMLMWVAIMAIVGQANYTVVIVGGFCDCLCQLSALIKYNGCPLDMRCGMRCTTWDGFWGYPLDGGMQNEMRHMEWLQGKKMIILVDIVAITRLPFGEWSVVFDDRMRTLDHPGLRASLRAFIGVEPTISDQRVRYESIYAHYQEMRQKWVAEMDVDVLAHAYLFYLLSTTLFTNHGNDADLALLPSLQDLDATRQLN</sequence>
<dbReference type="EMBL" id="KK914197">
    <property type="protein sequence ID" value="KDP47114.1"/>
    <property type="molecule type" value="Genomic_DNA"/>
</dbReference>
<evidence type="ECO:0000313" key="2">
    <source>
        <dbReference type="EMBL" id="KDP47114.1"/>
    </source>
</evidence>
<organism evidence="2 3">
    <name type="scientific">Jatropha curcas</name>
    <name type="common">Barbados nut</name>
    <dbReference type="NCBI Taxonomy" id="180498"/>
    <lineage>
        <taxon>Eukaryota</taxon>
        <taxon>Viridiplantae</taxon>
        <taxon>Streptophyta</taxon>
        <taxon>Embryophyta</taxon>
        <taxon>Tracheophyta</taxon>
        <taxon>Spermatophyta</taxon>
        <taxon>Magnoliopsida</taxon>
        <taxon>eudicotyledons</taxon>
        <taxon>Gunneridae</taxon>
        <taxon>Pentapetalae</taxon>
        <taxon>rosids</taxon>
        <taxon>fabids</taxon>
        <taxon>Malpighiales</taxon>
        <taxon>Euphorbiaceae</taxon>
        <taxon>Crotonoideae</taxon>
        <taxon>Jatropheae</taxon>
        <taxon>Jatropha</taxon>
    </lineage>
</organism>
<keyword evidence="1" id="KW-1133">Transmembrane helix</keyword>
<evidence type="ECO:0000256" key="1">
    <source>
        <dbReference type="SAM" id="Phobius"/>
    </source>
</evidence>
<protein>
    <recommendedName>
        <fullName evidence="4">Aminotransferase-like plant mobile domain-containing protein</fullName>
    </recommendedName>
</protein>
<keyword evidence="1" id="KW-0812">Transmembrane</keyword>
<accession>A0A067LR75</accession>
<gene>
    <name evidence="2" type="ORF">JCGZ_03922</name>
</gene>
<feature type="transmembrane region" description="Helical" evidence="1">
    <location>
        <begin position="12"/>
        <end position="33"/>
    </location>
</feature>